<evidence type="ECO:0000313" key="1">
    <source>
        <dbReference type="EMBL" id="MBX62070.1"/>
    </source>
</evidence>
<sequence>MREDPKSTEIFQIYILKRKNMGKLLKHCSVNSATMNPMTLGMQLLFSTSFNGRYVWVIAIPNLFDRTSLK</sequence>
<protein>
    <submittedName>
        <fullName evidence="1">Uncharacterized protein</fullName>
    </submittedName>
</protein>
<name>A0A2P2Q523_RHIMU</name>
<dbReference type="AlphaFoldDB" id="A0A2P2Q523"/>
<dbReference type="EMBL" id="GGEC01081586">
    <property type="protein sequence ID" value="MBX62070.1"/>
    <property type="molecule type" value="Transcribed_RNA"/>
</dbReference>
<accession>A0A2P2Q523</accession>
<proteinExistence type="predicted"/>
<reference evidence="1" key="1">
    <citation type="submission" date="2018-02" db="EMBL/GenBank/DDBJ databases">
        <title>Rhizophora mucronata_Transcriptome.</title>
        <authorList>
            <person name="Meera S.P."/>
            <person name="Sreeshan A."/>
            <person name="Augustine A."/>
        </authorList>
    </citation>
    <scope>NUCLEOTIDE SEQUENCE</scope>
    <source>
        <tissue evidence="1">Leaf</tissue>
    </source>
</reference>
<organism evidence="1">
    <name type="scientific">Rhizophora mucronata</name>
    <name type="common">Asiatic mangrove</name>
    <dbReference type="NCBI Taxonomy" id="61149"/>
    <lineage>
        <taxon>Eukaryota</taxon>
        <taxon>Viridiplantae</taxon>
        <taxon>Streptophyta</taxon>
        <taxon>Embryophyta</taxon>
        <taxon>Tracheophyta</taxon>
        <taxon>Spermatophyta</taxon>
        <taxon>Magnoliopsida</taxon>
        <taxon>eudicotyledons</taxon>
        <taxon>Gunneridae</taxon>
        <taxon>Pentapetalae</taxon>
        <taxon>rosids</taxon>
        <taxon>fabids</taxon>
        <taxon>Malpighiales</taxon>
        <taxon>Rhizophoraceae</taxon>
        <taxon>Rhizophora</taxon>
    </lineage>
</organism>